<evidence type="ECO:0000256" key="1">
    <source>
        <dbReference type="SAM" id="SignalP"/>
    </source>
</evidence>
<dbReference type="RefSeq" id="WP_248862850.1">
    <property type="nucleotide sequence ID" value="NZ_CP086322.1"/>
</dbReference>
<dbReference type="Proteomes" id="UP000830115">
    <property type="component" value="Chromosome"/>
</dbReference>
<keyword evidence="1" id="KW-0732">Signal</keyword>
<feature type="signal peptide" evidence="1">
    <location>
        <begin position="1"/>
        <end position="36"/>
    </location>
</feature>
<sequence length="593" mass="64022">MTPHRRVHRRARVIGAVIAALITVVAAAVLPGPALAALPSSASAAPKAKTERVETVVKDPTIPDTVEETYVKLRVPMGGAPHPEACDWIGYLRFRAKSGPRDSKAADAVMTSMPGFTGGAAMLTQNGAQTVDKALAKGKHVEYWAMDRRANCLEDHRGLDAANRTHNPDVAIDYYWHGKEVDGHKFAGWPSDKQLGVLGDIGLARTMDDWHALISEAGLNPRRTLCGGHSMGGPLTAMFASWDFNGTPGWSLCRGGYFSIDTFISTDPLALRSFPFLKQVLDTLGGPTLGTLNAVIKNGPRSLGFTQIMSPKVFATVALLGLAARYDGNRETDVYKRLPKDDQVDLALRLTSSRTYGQFLSGKPQLRDFRFTGEAALGVMLNRASQPLGLLQLGLGTLDGGPVGQKYFPVPGQLGHIPFLGDLLANTAGLVNQYAPTDTKKLYRWRNYDQVGAPDAPKQVDDLGKPYVTPGKVVTDIKQLAVSLSSPGPADVDEWYFPTRLAVEWGLALAGVRSGDLAHLKHEDGPKRNPQVSAIAEESPIKYWQLIGLVPKDAVLARGYHHIDMAAAAARQNNGKPEIVSKTFADFVVKRSG</sequence>
<accession>A0ABY4M3J9</accession>
<proteinExistence type="predicted"/>
<dbReference type="InterPro" id="IPR029058">
    <property type="entry name" value="AB_hydrolase_fold"/>
</dbReference>
<reference evidence="2" key="1">
    <citation type="submission" date="2021-10" db="EMBL/GenBank/DDBJ databases">
        <title>Streptomyces nigrumlapis sp.nov.,an antimicrobial producing actinobacterium isolated from Black Gobi rocks.</title>
        <authorList>
            <person name="Wen Y."/>
            <person name="Zhang W."/>
            <person name="Liu X.G."/>
        </authorList>
    </citation>
    <scope>NUCLEOTIDE SEQUENCE</scope>
    <source>
        <strain evidence="2">ST13-2-2</strain>
    </source>
</reference>
<organism evidence="2 3">
    <name type="scientific">Streptomyces halobius</name>
    <dbReference type="NCBI Taxonomy" id="2879846"/>
    <lineage>
        <taxon>Bacteria</taxon>
        <taxon>Bacillati</taxon>
        <taxon>Actinomycetota</taxon>
        <taxon>Actinomycetes</taxon>
        <taxon>Kitasatosporales</taxon>
        <taxon>Streptomycetaceae</taxon>
        <taxon>Streptomyces</taxon>
    </lineage>
</organism>
<evidence type="ECO:0000313" key="2">
    <source>
        <dbReference type="EMBL" id="UQA92032.1"/>
    </source>
</evidence>
<dbReference type="EMBL" id="CP086322">
    <property type="protein sequence ID" value="UQA92032.1"/>
    <property type="molecule type" value="Genomic_DNA"/>
</dbReference>
<feature type="chain" id="PRO_5047350855" evidence="1">
    <location>
        <begin position="37"/>
        <end position="593"/>
    </location>
</feature>
<keyword evidence="3" id="KW-1185">Reference proteome</keyword>
<dbReference type="SUPFAM" id="SSF53474">
    <property type="entry name" value="alpha/beta-Hydrolases"/>
    <property type="match status" value="1"/>
</dbReference>
<evidence type="ECO:0000313" key="3">
    <source>
        <dbReference type="Proteomes" id="UP000830115"/>
    </source>
</evidence>
<gene>
    <name evidence="2" type="ORF">K9S39_09380</name>
</gene>
<protein>
    <submittedName>
        <fullName evidence="2">Uncharacterized protein</fullName>
    </submittedName>
</protein>
<name>A0ABY4M3J9_9ACTN</name>